<evidence type="ECO:0000256" key="1">
    <source>
        <dbReference type="SAM" id="Phobius"/>
    </source>
</evidence>
<dbReference type="InterPro" id="IPR029058">
    <property type="entry name" value="AB_hydrolase_fold"/>
</dbReference>
<keyword evidence="2" id="KW-0732">Signal</keyword>
<dbReference type="GO" id="GO:0008236">
    <property type="term" value="F:serine-type peptidase activity"/>
    <property type="evidence" value="ECO:0007669"/>
    <property type="project" value="InterPro"/>
</dbReference>
<comment type="caution">
    <text evidence="4">The sequence shown here is derived from an EMBL/GenBank/DDBJ whole genome shotgun (WGS) entry which is preliminary data.</text>
</comment>
<feature type="signal peptide" evidence="2">
    <location>
        <begin position="1"/>
        <end position="27"/>
    </location>
</feature>
<keyword evidence="1" id="KW-0812">Transmembrane</keyword>
<dbReference type="EMBL" id="VSFF01000003">
    <property type="protein sequence ID" value="TYC16512.1"/>
    <property type="molecule type" value="Genomic_DNA"/>
</dbReference>
<dbReference type="InterPro" id="IPR001375">
    <property type="entry name" value="Peptidase_S9_cat"/>
</dbReference>
<evidence type="ECO:0000313" key="4">
    <source>
        <dbReference type="EMBL" id="TYC16512.1"/>
    </source>
</evidence>
<dbReference type="Pfam" id="PF00326">
    <property type="entry name" value="Peptidase_S9"/>
    <property type="match status" value="1"/>
</dbReference>
<dbReference type="PANTHER" id="PTHR43265">
    <property type="entry name" value="ESTERASE ESTD"/>
    <property type="match status" value="1"/>
</dbReference>
<gene>
    <name evidence="4" type="ORF">FXF65_07890</name>
</gene>
<feature type="chain" id="PRO_5022758531" evidence="2">
    <location>
        <begin position="28"/>
        <end position="480"/>
    </location>
</feature>
<dbReference type="RefSeq" id="WP_148349067.1">
    <property type="nucleotide sequence ID" value="NZ_VSFF01000003.1"/>
</dbReference>
<keyword evidence="5" id="KW-1185">Reference proteome</keyword>
<keyword evidence="1" id="KW-0472">Membrane</keyword>
<accession>A0A5D0UFT6</accession>
<dbReference type="SUPFAM" id="SSF53474">
    <property type="entry name" value="alpha/beta-Hydrolases"/>
    <property type="match status" value="1"/>
</dbReference>
<dbReference type="GO" id="GO:0052689">
    <property type="term" value="F:carboxylic ester hydrolase activity"/>
    <property type="evidence" value="ECO:0007669"/>
    <property type="project" value="TreeGrafter"/>
</dbReference>
<dbReference type="PANTHER" id="PTHR43265:SF1">
    <property type="entry name" value="ESTERASE ESTD"/>
    <property type="match status" value="1"/>
</dbReference>
<organism evidence="4 5">
    <name type="scientific">Actinomadura syzygii</name>
    <dbReference type="NCBI Taxonomy" id="1427538"/>
    <lineage>
        <taxon>Bacteria</taxon>
        <taxon>Bacillati</taxon>
        <taxon>Actinomycetota</taxon>
        <taxon>Actinomycetes</taxon>
        <taxon>Streptosporangiales</taxon>
        <taxon>Thermomonosporaceae</taxon>
        <taxon>Actinomadura</taxon>
    </lineage>
</organism>
<dbReference type="OrthoDB" id="9765647at2"/>
<sequence>MKTVLITVAALLTAALLGVAGSPPVRAARTPASGRVPVPSELTADDVSFTGYGGLALHGSVVAPRKTSGPLPGVVLVTGSGAGVPRDHLLTEAVEFARRGLAVLIYDKRSVGYGDFRRSYSELADDALGGVRALRARPGVDPAKVGLWGLSEGGWVAPLAASRSADVAFVIVVGGNAMPPIRQQLWNETSALRRAGASGSLIDHGKRNFARLGADAGLFAEAFFPAEDVLGRVRQPLLGVWGEHDLQTPPGDNPPLFARALRRGGNVHYTFRFFPGADHGAHTTPDGGVTRGEALAPGYADLVGSWVRDATSGKAPVADAPAPPRQEYRSVEVSPSPWWTSAWAQLAAFMLFVVAFAAYPLVALVRRVRGRTVRPVSRWAPRLLSGAGLAAALGLPFYLFYLMAAGRAPDPGPALAGRPLPWLAVQGLAVAAVAAAAGTAVAWRRAAGAVPVGERVRLGLLVTAGAVFIPWAVYWGLLLP</sequence>
<keyword evidence="1" id="KW-1133">Transmembrane helix</keyword>
<feature type="transmembrane region" description="Helical" evidence="1">
    <location>
        <begin position="423"/>
        <end position="444"/>
    </location>
</feature>
<protein>
    <submittedName>
        <fullName evidence="4">Prolyl oligopeptidase family serine peptidase</fullName>
    </submittedName>
</protein>
<proteinExistence type="predicted"/>
<feature type="transmembrane region" description="Helical" evidence="1">
    <location>
        <begin position="342"/>
        <end position="362"/>
    </location>
</feature>
<feature type="transmembrane region" description="Helical" evidence="1">
    <location>
        <begin position="383"/>
        <end position="403"/>
    </location>
</feature>
<feature type="transmembrane region" description="Helical" evidence="1">
    <location>
        <begin position="456"/>
        <end position="477"/>
    </location>
</feature>
<dbReference type="Gene3D" id="3.40.50.1820">
    <property type="entry name" value="alpha/beta hydrolase"/>
    <property type="match status" value="1"/>
</dbReference>
<name>A0A5D0UFT6_9ACTN</name>
<dbReference type="AlphaFoldDB" id="A0A5D0UFT6"/>
<dbReference type="InterPro" id="IPR053145">
    <property type="entry name" value="AB_hydrolase_Est10"/>
</dbReference>
<dbReference type="GO" id="GO:0006508">
    <property type="term" value="P:proteolysis"/>
    <property type="evidence" value="ECO:0007669"/>
    <property type="project" value="InterPro"/>
</dbReference>
<dbReference type="Proteomes" id="UP000322634">
    <property type="component" value="Unassembled WGS sequence"/>
</dbReference>
<evidence type="ECO:0000313" key="5">
    <source>
        <dbReference type="Proteomes" id="UP000322634"/>
    </source>
</evidence>
<feature type="domain" description="Peptidase S9 prolyl oligopeptidase catalytic" evidence="3">
    <location>
        <begin position="123"/>
        <end position="283"/>
    </location>
</feature>
<reference evidence="4 5" key="1">
    <citation type="submission" date="2019-08" db="EMBL/GenBank/DDBJ databases">
        <title>Actinomadura sp. nov. CYP1-5 isolated from mountain soil.</title>
        <authorList>
            <person name="Songsumanus A."/>
            <person name="Kuncharoen N."/>
            <person name="Kudo T."/>
            <person name="Yuki M."/>
            <person name="Igarashi Y."/>
            <person name="Tanasupawat S."/>
        </authorList>
    </citation>
    <scope>NUCLEOTIDE SEQUENCE [LARGE SCALE GENOMIC DNA]</scope>
    <source>
        <strain evidence="4 5">GKU157</strain>
    </source>
</reference>
<evidence type="ECO:0000259" key="3">
    <source>
        <dbReference type="Pfam" id="PF00326"/>
    </source>
</evidence>
<evidence type="ECO:0000256" key="2">
    <source>
        <dbReference type="SAM" id="SignalP"/>
    </source>
</evidence>